<dbReference type="OrthoDB" id="7863475at2759"/>
<dbReference type="InterPro" id="IPR029063">
    <property type="entry name" value="SAM-dependent_MTases_sf"/>
</dbReference>
<dbReference type="Proteomes" id="UP000604046">
    <property type="component" value="Unassembled WGS sequence"/>
</dbReference>
<dbReference type="InterPro" id="IPR000692">
    <property type="entry name" value="Fibrillarin"/>
</dbReference>
<comment type="caution">
    <text evidence="1">The sequence shown here is derived from an EMBL/GenBank/DDBJ whole genome shotgun (WGS) entry which is preliminary data.</text>
</comment>
<dbReference type="GO" id="GO:0003723">
    <property type="term" value="F:RNA binding"/>
    <property type="evidence" value="ECO:0007669"/>
    <property type="project" value="InterPro"/>
</dbReference>
<sequence>MRAVCAFHLGCDASVDPSPASVSHCLVALGSTMAVPKNVADLMDEINKLSTPDFDCICEQIDKARKERKMNVIMVTVSQLDGTHLLGPELMPASTSAGQLSNRFSRVQPNEVMEFVVGTTFLQPTDTLASLGEEFKGTLYLVRRPERMKIEPHRRMRGLFVASLTLGTSDILVVPGGACFAHETVYQPGLDQGRAELEELQVPEVTFRSWNPFCSYIAAAIVNGISAAPKWKDARVLAVGLPALELTYLSDLVGKGGAVVRTRSEPLEAGAVGKLRQHWPNVQELVDLPDDIGRFHALLIHGDVEASQPVLDNVKTLLFPGAVVMWSREIAPGPGSKYPEEEFARTVQSMKQAGLRPKEQVTLEPFFHGSALIVSGTGKDWPA</sequence>
<accession>A0A812US92</accession>
<evidence type="ECO:0000313" key="2">
    <source>
        <dbReference type="Proteomes" id="UP000604046"/>
    </source>
</evidence>
<gene>
    <name evidence="1" type="primary">Fbl</name>
    <name evidence="1" type="ORF">SNAT2548_LOCUS33881</name>
</gene>
<name>A0A812US92_9DINO</name>
<dbReference type="PRINTS" id="PR00052">
    <property type="entry name" value="FIBRILLARIN"/>
</dbReference>
<dbReference type="AlphaFoldDB" id="A0A812US92"/>
<dbReference type="EMBL" id="CAJNDS010002782">
    <property type="protein sequence ID" value="CAE7595436.1"/>
    <property type="molecule type" value="Genomic_DNA"/>
</dbReference>
<reference evidence="1" key="1">
    <citation type="submission" date="2021-02" db="EMBL/GenBank/DDBJ databases">
        <authorList>
            <person name="Dougan E. K."/>
            <person name="Rhodes N."/>
            <person name="Thang M."/>
            <person name="Chan C."/>
        </authorList>
    </citation>
    <scope>NUCLEOTIDE SEQUENCE</scope>
</reference>
<keyword evidence="2" id="KW-1185">Reference proteome</keyword>
<dbReference type="SMART" id="SM01206">
    <property type="entry name" value="Fibrillarin"/>
    <property type="match status" value="1"/>
</dbReference>
<proteinExistence type="predicted"/>
<organism evidence="1 2">
    <name type="scientific">Symbiodinium natans</name>
    <dbReference type="NCBI Taxonomy" id="878477"/>
    <lineage>
        <taxon>Eukaryota</taxon>
        <taxon>Sar</taxon>
        <taxon>Alveolata</taxon>
        <taxon>Dinophyceae</taxon>
        <taxon>Suessiales</taxon>
        <taxon>Symbiodiniaceae</taxon>
        <taxon>Symbiodinium</taxon>
    </lineage>
</organism>
<evidence type="ECO:0000313" key="1">
    <source>
        <dbReference type="EMBL" id="CAE7595436.1"/>
    </source>
</evidence>
<dbReference type="GO" id="GO:0006364">
    <property type="term" value="P:rRNA processing"/>
    <property type="evidence" value="ECO:0007669"/>
    <property type="project" value="InterPro"/>
</dbReference>
<dbReference type="Pfam" id="PF01269">
    <property type="entry name" value="Fibrillarin"/>
    <property type="match status" value="1"/>
</dbReference>
<protein>
    <submittedName>
        <fullName evidence="1">Fbl protein</fullName>
    </submittedName>
</protein>
<dbReference type="GO" id="GO:0008168">
    <property type="term" value="F:methyltransferase activity"/>
    <property type="evidence" value="ECO:0007669"/>
    <property type="project" value="InterPro"/>
</dbReference>
<dbReference type="Gene3D" id="3.40.50.150">
    <property type="entry name" value="Vaccinia Virus protein VP39"/>
    <property type="match status" value="1"/>
</dbReference>